<evidence type="ECO:0000313" key="2">
    <source>
        <dbReference type="Proteomes" id="UP000615446"/>
    </source>
</evidence>
<dbReference type="InterPro" id="IPR001128">
    <property type="entry name" value="Cyt_P450"/>
</dbReference>
<evidence type="ECO:0000313" key="1">
    <source>
        <dbReference type="EMBL" id="GES74984.1"/>
    </source>
</evidence>
<dbReference type="AlphaFoldDB" id="A0A8H3KWB0"/>
<gene>
    <name evidence="1" type="ORF">RCL2_000243900</name>
</gene>
<dbReference type="GO" id="GO:0004497">
    <property type="term" value="F:monooxygenase activity"/>
    <property type="evidence" value="ECO:0007669"/>
    <property type="project" value="InterPro"/>
</dbReference>
<sequence length="170" mass="19077">MDKVDDLLQNVGFINKRLDEIIKNRRKEIENIPLEKSLPNDMLTSLITANTTLDVNYTTTVGGEALNRPMSDTEICGIIFDGFLGGTDITANTISFIVYYLAHYPDVKKKMMEEIDRTFQGDKTGPITEDDYQKLKYCEAVIKVVSRLFTVVPSIVKGTAKPDEIAGYSK</sequence>
<proteinExistence type="predicted"/>
<dbReference type="InterPro" id="IPR002401">
    <property type="entry name" value="Cyt_P450_E_grp-I"/>
</dbReference>
<comment type="caution">
    <text evidence="1">The sequence shown here is derived from an EMBL/GenBank/DDBJ whole genome shotgun (WGS) entry which is preliminary data.</text>
</comment>
<dbReference type="GO" id="GO:0016705">
    <property type="term" value="F:oxidoreductase activity, acting on paired donors, with incorporation or reduction of molecular oxygen"/>
    <property type="evidence" value="ECO:0007669"/>
    <property type="project" value="InterPro"/>
</dbReference>
<dbReference type="GO" id="GO:0020037">
    <property type="term" value="F:heme binding"/>
    <property type="evidence" value="ECO:0007669"/>
    <property type="project" value="InterPro"/>
</dbReference>
<dbReference type="EMBL" id="BLAL01000013">
    <property type="protein sequence ID" value="GES74984.1"/>
    <property type="molecule type" value="Genomic_DNA"/>
</dbReference>
<reference evidence="1" key="1">
    <citation type="submission" date="2019-10" db="EMBL/GenBank/DDBJ databases">
        <title>Conservation and host-specific expression of non-tandemly repeated heterogenous ribosome RNA gene in arbuscular mycorrhizal fungi.</title>
        <authorList>
            <person name="Maeda T."/>
            <person name="Kobayashi Y."/>
            <person name="Nakagawa T."/>
            <person name="Ezawa T."/>
            <person name="Yamaguchi K."/>
            <person name="Bino T."/>
            <person name="Nishimoto Y."/>
            <person name="Shigenobu S."/>
            <person name="Kawaguchi M."/>
        </authorList>
    </citation>
    <scope>NUCLEOTIDE SEQUENCE</scope>
    <source>
        <strain evidence="1">HR1</strain>
    </source>
</reference>
<dbReference type="PANTHER" id="PTHR24301:SF2">
    <property type="entry name" value="THROMBOXANE-A SYNTHASE"/>
    <property type="match status" value="1"/>
</dbReference>
<organism evidence="1 2">
    <name type="scientific">Rhizophagus clarus</name>
    <dbReference type="NCBI Taxonomy" id="94130"/>
    <lineage>
        <taxon>Eukaryota</taxon>
        <taxon>Fungi</taxon>
        <taxon>Fungi incertae sedis</taxon>
        <taxon>Mucoromycota</taxon>
        <taxon>Glomeromycotina</taxon>
        <taxon>Glomeromycetes</taxon>
        <taxon>Glomerales</taxon>
        <taxon>Glomeraceae</taxon>
        <taxon>Rhizophagus</taxon>
    </lineage>
</organism>
<dbReference type="InterPro" id="IPR036396">
    <property type="entry name" value="Cyt_P450_sf"/>
</dbReference>
<dbReference type="GO" id="GO:0005506">
    <property type="term" value="F:iron ion binding"/>
    <property type="evidence" value="ECO:0007669"/>
    <property type="project" value="InterPro"/>
</dbReference>
<dbReference type="SUPFAM" id="SSF48264">
    <property type="entry name" value="Cytochrome P450"/>
    <property type="match status" value="1"/>
</dbReference>
<dbReference type="Gene3D" id="1.10.630.10">
    <property type="entry name" value="Cytochrome P450"/>
    <property type="match status" value="1"/>
</dbReference>
<dbReference type="OrthoDB" id="2789670at2759"/>
<dbReference type="Proteomes" id="UP000615446">
    <property type="component" value="Unassembled WGS sequence"/>
</dbReference>
<name>A0A8H3KWB0_9GLOM</name>
<dbReference type="PANTHER" id="PTHR24301">
    <property type="entry name" value="THROMBOXANE-A SYNTHASE"/>
    <property type="match status" value="1"/>
</dbReference>
<accession>A0A8H3KWB0</accession>
<protein>
    <submittedName>
        <fullName evidence="1">Cytochrome P450</fullName>
    </submittedName>
</protein>
<dbReference type="Pfam" id="PF00067">
    <property type="entry name" value="p450"/>
    <property type="match status" value="1"/>
</dbReference>
<dbReference type="PRINTS" id="PR00463">
    <property type="entry name" value="EP450I"/>
</dbReference>